<proteinExistence type="predicted"/>
<keyword evidence="1" id="KW-1133">Transmembrane helix</keyword>
<dbReference type="InterPro" id="IPR012340">
    <property type="entry name" value="NA-bd_OB-fold"/>
</dbReference>
<feature type="transmembrane region" description="Helical" evidence="1">
    <location>
        <begin position="21"/>
        <end position="50"/>
    </location>
</feature>
<dbReference type="EMBL" id="JARQBJ010000001">
    <property type="protein sequence ID" value="MDT2808960.1"/>
    <property type="molecule type" value="Genomic_DNA"/>
</dbReference>
<evidence type="ECO:0000256" key="1">
    <source>
        <dbReference type="SAM" id="Phobius"/>
    </source>
</evidence>
<sequence>MEALFHWLQEQMHALPSAGRFVVWLVLGVLCLLVLSLLFSLLFSPFMWLYNRFTDRNRSNVLPEKELVTGELTVKIKGNSTGEVMETDSGSARSVHPARLFDEKEIAADTLYPIGTKVLIIEFDESGIALVVRNQQFI</sequence>
<protein>
    <recommendedName>
        <fullName evidence="4">NfeD-like C-terminal domain-containing protein</fullName>
    </recommendedName>
</protein>
<dbReference type="Gene3D" id="2.40.50.140">
    <property type="entry name" value="Nucleic acid-binding proteins"/>
    <property type="match status" value="1"/>
</dbReference>
<comment type="caution">
    <text evidence="2">The sequence shown here is derived from an EMBL/GenBank/DDBJ whole genome shotgun (WGS) entry which is preliminary data.</text>
</comment>
<keyword evidence="1" id="KW-0472">Membrane</keyword>
<dbReference type="Proteomes" id="UP001256711">
    <property type="component" value="Unassembled WGS sequence"/>
</dbReference>
<reference evidence="2" key="1">
    <citation type="submission" date="2023-03" db="EMBL/GenBank/DDBJ databases">
        <authorList>
            <person name="Shen W."/>
            <person name="Cai J."/>
        </authorList>
    </citation>
    <scope>NUCLEOTIDE SEQUENCE</scope>
    <source>
        <strain evidence="2">B226-2</strain>
    </source>
</reference>
<keyword evidence="1" id="KW-0812">Transmembrane</keyword>
<dbReference type="RefSeq" id="WP_270596200.1">
    <property type="nucleotide sequence ID" value="NZ_JAQESC010000001.1"/>
</dbReference>
<dbReference type="AlphaFoldDB" id="A0AAW8TYY6"/>
<gene>
    <name evidence="2" type="ORF">P7H43_00395</name>
</gene>
<evidence type="ECO:0000313" key="3">
    <source>
        <dbReference type="Proteomes" id="UP001256711"/>
    </source>
</evidence>
<organism evidence="2 3">
    <name type="scientific">Enterococcus asini</name>
    <dbReference type="NCBI Taxonomy" id="57732"/>
    <lineage>
        <taxon>Bacteria</taxon>
        <taxon>Bacillati</taxon>
        <taxon>Bacillota</taxon>
        <taxon>Bacilli</taxon>
        <taxon>Lactobacillales</taxon>
        <taxon>Enterococcaceae</taxon>
        <taxon>Enterococcus</taxon>
    </lineage>
</organism>
<evidence type="ECO:0000313" key="2">
    <source>
        <dbReference type="EMBL" id="MDT2808960.1"/>
    </source>
</evidence>
<accession>A0AAW8TYY6</accession>
<evidence type="ECO:0008006" key="4">
    <source>
        <dbReference type="Google" id="ProtNLM"/>
    </source>
</evidence>
<name>A0AAW8TYY6_9ENTE</name>